<evidence type="ECO:0000256" key="1">
    <source>
        <dbReference type="SAM" id="MobiDB-lite"/>
    </source>
</evidence>
<feature type="region of interest" description="Disordered" evidence="1">
    <location>
        <begin position="48"/>
        <end position="161"/>
    </location>
</feature>
<feature type="compositionally biased region" description="Polar residues" evidence="1">
    <location>
        <begin position="145"/>
        <end position="161"/>
    </location>
</feature>
<reference evidence="3 4" key="1">
    <citation type="submission" date="2018-04" db="EMBL/GenBank/DDBJ databases">
        <title>Bordetella sp. HZ20 isolated from seawater.</title>
        <authorList>
            <person name="Sun C."/>
        </authorList>
    </citation>
    <scope>NUCLEOTIDE SEQUENCE [LARGE SCALE GENOMIC DNA]</scope>
    <source>
        <strain evidence="3 4">HZ20</strain>
    </source>
</reference>
<keyword evidence="4" id="KW-1185">Reference proteome</keyword>
<evidence type="ECO:0000256" key="2">
    <source>
        <dbReference type="SAM" id="Phobius"/>
    </source>
</evidence>
<feature type="transmembrane region" description="Helical" evidence="2">
    <location>
        <begin position="6"/>
        <end position="22"/>
    </location>
</feature>
<evidence type="ECO:0000313" key="3">
    <source>
        <dbReference type="EMBL" id="AWB32973.1"/>
    </source>
</evidence>
<protein>
    <submittedName>
        <fullName evidence="3">Uncharacterized protein</fullName>
    </submittedName>
</protein>
<proteinExistence type="predicted"/>
<name>A0A2R4XH00_9BURK</name>
<feature type="compositionally biased region" description="Low complexity" evidence="1">
    <location>
        <begin position="90"/>
        <end position="141"/>
    </location>
</feature>
<keyword evidence="2" id="KW-0472">Membrane</keyword>
<dbReference type="Proteomes" id="UP000244571">
    <property type="component" value="Chromosome"/>
</dbReference>
<organism evidence="3 4">
    <name type="scientific">Orrella marina</name>
    <dbReference type="NCBI Taxonomy" id="2163011"/>
    <lineage>
        <taxon>Bacteria</taxon>
        <taxon>Pseudomonadati</taxon>
        <taxon>Pseudomonadota</taxon>
        <taxon>Betaproteobacteria</taxon>
        <taxon>Burkholderiales</taxon>
        <taxon>Alcaligenaceae</taxon>
        <taxon>Orrella</taxon>
    </lineage>
</organism>
<gene>
    <name evidence="3" type="ORF">DBV39_03740</name>
</gene>
<dbReference type="RefSeq" id="WP_108620404.1">
    <property type="nucleotide sequence ID" value="NZ_CP028901.1"/>
</dbReference>
<sequence>MLPLVPFIAGVLTGVAVVKLLRDRTTRDKLDRAQQRLSDGANRVVRKARAGTASGLRAVEKTASAMRERLDEGEISGGDADGSTKESRTSRSTSATARGSARATKSSRTTTRQRASSRTRTTAPPRKAARTANASTTNSDAGIKTTANTENAGSTHDNPDA</sequence>
<evidence type="ECO:0000313" key="4">
    <source>
        <dbReference type="Proteomes" id="UP000244571"/>
    </source>
</evidence>
<accession>A0A2R4XH00</accession>
<dbReference type="AlphaFoldDB" id="A0A2R4XH00"/>
<dbReference type="KEGG" id="boz:DBV39_03740"/>
<dbReference type="EMBL" id="CP028901">
    <property type="protein sequence ID" value="AWB32973.1"/>
    <property type="molecule type" value="Genomic_DNA"/>
</dbReference>
<keyword evidence="2" id="KW-1133">Transmembrane helix</keyword>
<keyword evidence="2" id="KW-0812">Transmembrane</keyword>